<reference evidence="1 2" key="1">
    <citation type="journal article" date="2020" name="ISME J.">
        <title>Uncovering the hidden diversity of litter-decomposition mechanisms in mushroom-forming fungi.</title>
        <authorList>
            <person name="Floudas D."/>
            <person name="Bentzer J."/>
            <person name="Ahren D."/>
            <person name="Johansson T."/>
            <person name="Persson P."/>
            <person name="Tunlid A."/>
        </authorList>
    </citation>
    <scope>NUCLEOTIDE SEQUENCE [LARGE SCALE GENOMIC DNA]</scope>
    <source>
        <strain evidence="1 2">CBS 661.87</strain>
    </source>
</reference>
<proteinExistence type="predicted"/>
<dbReference type="EMBL" id="JAACJP010000033">
    <property type="protein sequence ID" value="KAF5375501.1"/>
    <property type="molecule type" value="Genomic_DNA"/>
</dbReference>
<evidence type="ECO:0000313" key="2">
    <source>
        <dbReference type="Proteomes" id="UP000565441"/>
    </source>
</evidence>
<sequence>MNIYSDSRNPQSIANIGLNLQLTSSYKPTWAGTSFQLNSSLDADFEMLEVDPDIEMDTDLYMVDAFRPPPMPVSVSPLAHPPAVNQDDITIILRRLAGKCPNALRRYLEVPGNVSKLDTILGFSSAKSLDSILNEALGEDEDMPSVPPALSITHSPMMTDVPTDGMWPNEWHQEAFRLARVTRKKLKRCVMGVEGNLPYNDIVRQSRFERVKENLVSTLSSTEHDGQGCGEWHCIHFHMEKVKNLQIIQRELSTCEVFIAGKGPDGPGYFFLARLERLANTLRKLLTASVRPSNLPLLC</sequence>
<organism evidence="1 2">
    <name type="scientific">Tricholomella constricta</name>
    <dbReference type="NCBI Taxonomy" id="117010"/>
    <lineage>
        <taxon>Eukaryota</taxon>
        <taxon>Fungi</taxon>
        <taxon>Dikarya</taxon>
        <taxon>Basidiomycota</taxon>
        <taxon>Agaricomycotina</taxon>
        <taxon>Agaricomycetes</taxon>
        <taxon>Agaricomycetidae</taxon>
        <taxon>Agaricales</taxon>
        <taxon>Tricholomatineae</taxon>
        <taxon>Lyophyllaceae</taxon>
        <taxon>Tricholomella</taxon>
    </lineage>
</organism>
<name>A0A8H5LZW1_9AGAR</name>
<accession>A0A8H5LZW1</accession>
<evidence type="ECO:0000313" key="1">
    <source>
        <dbReference type="EMBL" id="KAF5375501.1"/>
    </source>
</evidence>
<dbReference type="AlphaFoldDB" id="A0A8H5LZW1"/>
<gene>
    <name evidence="1" type="ORF">D9615_009185</name>
</gene>
<keyword evidence="2" id="KW-1185">Reference proteome</keyword>
<protein>
    <submittedName>
        <fullName evidence="1">Uncharacterized protein</fullName>
    </submittedName>
</protein>
<comment type="caution">
    <text evidence="1">The sequence shown here is derived from an EMBL/GenBank/DDBJ whole genome shotgun (WGS) entry which is preliminary data.</text>
</comment>
<dbReference type="Proteomes" id="UP000565441">
    <property type="component" value="Unassembled WGS sequence"/>
</dbReference>